<dbReference type="GO" id="GO:0005886">
    <property type="term" value="C:plasma membrane"/>
    <property type="evidence" value="ECO:0007669"/>
    <property type="project" value="UniProtKB-SubCell"/>
</dbReference>
<dbReference type="GO" id="GO:0008217">
    <property type="term" value="P:regulation of blood pressure"/>
    <property type="evidence" value="ECO:0007669"/>
    <property type="project" value="InterPro"/>
</dbReference>
<feature type="non-terminal residue" evidence="13">
    <location>
        <position position="428"/>
    </location>
</feature>
<protein>
    <recommendedName>
        <fullName evidence="12">G-protein coupled receptors family 1 profile domain-containing protein</fullName>
    </recommendedName>
</protein>
<feature type="transmembrane region" description="Helical" evidence="10">
    <location>
        <begin position="391"/>
        <end position="419"/>
    </location>
</feature>
<evidence type="ECO:0000313" key="13">
    <source>
        <dbReference type="EMBL" id="KAK1791182.1"/>
    </source>
</evidence>
<feature type="transmembrane region" description="Helical" evidence="10">
    <location>
        <begin position="119"/>
        <end position="140"/>
    </location>
</feature>
<evidence type="ECO:0000256" key="3">
    <source>
        <dbReference type="ARBA" id="ARBA00022692"/>
    </source>
</evidence>
<keyword evidence="8 9" id="KW-0807">Transducer</keyword>
<dbReference type="AlphaFoldDB" id="A0AAD8Z2A1"/>
<sequence length="428" mass="48039">MCSTMHPTTLHMLLLTAVMAAGGMTQTNHTEEHSSSLQPCITPDHGLWPVSSQVLTANATRLPASKPVKPCPVPLSINETFKVINTVIACLVFVVGIVGNATLLWIIYQHKCMRNGPNALIASLALGDLIYIIIDIPITVYKVGHSPTIDIPITIYKVGHSSTIDIPITVYKVGHSPTIDIPITVYKLLVRRWPLVDYPFGRVLCKMVPFIQKASVGITILNLCALSIDRYRAVVSWSRVQGVGIPLVTAIEIVGIWVLSIILAVPEAVVFDITPFRYYNITDLTCMMKPESAFMQFYIKAKVWWLFGLYFCAPLACTAFFYTLMTSEMLNHRKGSLRIALSDHLKQRREVARAVFCMVLIFALCWFPLHLGRILKETMEDPHDDRRCDLYNFLLVLDYVGINLASVNSCINPIILYFVSKKFNNCFK</sequence>
<reference evidence="13" key="1">
    <citation type="submission" date="2023-03" db="EMBL/GenBank/DDBJ databases">
        <title>Electrophorus voltai genome.</title>
        <authorList>
            <person name="Bian C."/>
        </authorList>
    </citation>
    <scope>NUCLEOTIDE SEQUENCE</scope>
    <source>
        <strain evidence="13">CB-2022</strain>
        <tissue evidence="13">Muscle</tissue>
    </source>
</reference>
<evidence type="ECO:0000256" key="2">
    <source>
        <dbReference type="ARBA" id="ARBA00022475"/>
    </source>
</evidence>
<dbReference type="Pfam" id="PF00001">
    <property type="entry name" value="7tm_1"/>
    <property type="match status" value="1"/>
</dbReference>
<gene>
    <name evidence="13" type="ORF">P4O66_013145</name>
</gene>
<keyword evidence="6 10" id="KW-0472">Membrane</keyword>
<dbReference type="PANTHER" id="PTHR46099:SF2">
    <property type="entry name" value="ENDOTHELIN-1 RECEPTOR"/>
    <property type="match status" value="1"/>
</dbReference>
<dbReference type="PROSITE" id="PS00237">
    <property type="entry name" value="G_PROTEIN_RECEP_F1_1"/>
    <property type="match status" value="1"/>
</dbReference>
<feature type="domain" description="G-protein coupled receptors family 1 profile" evidence="12">
    <location>
        <begin position="99"/>
        <end position="416"/>
    </location>
</feature>
<dbReference type="SUPFAM" id="SSF81321">
    <property type="entry name" value="Family A G protein-coupled receptor-like"/>
    <property type="match status" value="2"/>
</dbReference>
<organism evidence="13 14">
    <name type="scientific">Electrophorus voltai</name>
    <dbReference type="NCBI Taxonomy" id="2609070"/>
    <lineage>
        <taxon>Eukaryota</taxon>
        <taxon>Metazoa</taxon>
        <taxon>Chordata</taxon>
        <taxon>Craniata</taxon>
        <taxon>Vertebrata</taxon>
        <taxon>Euteleostomi</taxon>
        <taxon>Actinopterygii</taxon>
        <taxon>Neopterygii</taxon>
        <taxon>Teleostei</taxon>
        <taxon>Ostariophysi</taxon>
        <taxon>Gymnotiformes</taxon>
        <taxon>Gymnotoidei</taxon>
        <taxon>Gymnotidae</taxon>
        <taxon>Electrophorus</taxon>
    </lineage>
</organism>
<evidence type="ECO:0000259" key="12">
    <source>
        <dbReference type="PROSITE" id="PS50262"/>
    </source>
</evidence>
<keyword evidence="3 9" id="KW-0812">Transmembrane</keyword>
<dbReference type="Proteomes" id="UP001239994">
    <property type="component" value="Unassembled WGS sequence"/>
</dbReference>
<dbReference type="Gene3D" id="1.20.1070.10">
    <property type="entry name" value="Rhodopsin 7-helix transmembrane proteins"/>
    <property type="match status" value="2"/>
</dbReference>
<evidence type="ECO:0000256" key="8">
    <source>
        <dbReference type="ARBA" id="ARBA00023224"/>
    </source>
</evidence>
<dbReference type="GO" id="GO:0048484">
    <property type="term" value="P:enteric nervous system development"/>
    <property type="evidence" value="ECO:0007669"/>
    <property type="project" value="InterPro"/>
</dbReference>
<dbReference type="GO" id="GO:0048066">
    <property type="term" value="P:developmental pigmentation"/>
    <property type="evidence" value="ECO:0007669"/>
    <property type="project" value="TreeGrafter"/>
</dbReference>
<dbReference type="GO" id="GO:0004962">
    <property type="term" value="F:endothelin receptor activity"/>
    <property type="evidence" value="ECO:0007669"/>
    <property type="project" value="InterPro"/>
</dbReference>
<dbReference type="InterPro" id="IPR000499">
    <property type="entry name" value="Endthln_rcpt"/>
</dbReference>
<feature type="transmembrane region" description="Helical" evidence="10">
    <location>
        <begin position="83"/>
        <end position="107"/>
    </location>
</feature>
<dbReference type="PANTHER" id="PTHR46099">
    <property type="entry name" value="G_PROTEIN_RECEP_F1_2 DOMAIN-CONTAINING PROTEIN"/>
    <property type="match status" value="1"/>
</dbReference>
<keyword evidence="7 9" id="KW-0675">Receptor</keyword>
<evidence type="ECO:0000256" key="1">
    <source>
        <dbReference type="ARBA" id="ARBA00004651"/>
    </source>
</evidence>
<evidence type="ECO:0000256" key="10">
    <source>
        <dbReference type="SAM" id="Phobius"/>
    </source>
</evidence>
<keyword evidence="5 9" id="KW-0297">G-protein coupled receptor</keyword>
<dbReference type="PRINTS" id="PR00366">
    <property type="entry name" value="ENDOTHELINR"/>
</dbReference>
<dbReference type="InterPro" id="IPR051193">
    <property type="entry name" value="GPCR_endothelin_rcpt"/>
</dbReference>
<feature type="signal peptide" evidence="11">
    <location>
        <begin position="1"/>
        <end position="20"/>
    </location>
</feature>
<proteinExistence type="inferred from homology"/>
<keyword evidence="14" id="KW-1185">Reference proteome</keyword>
<dbReference type="InterPro" id="IPR017452">
    <property type="entry name" value="GPCR_Rhodpsn_7TM"/>
</dbReference>
<dbReference type="PRINTS" id="PR00237">
    <property type="entry name" value="GPCRRHODOPSN"/>
</dbReference>
<evidence type="ECO:0000256" key="4">
    <source>
        <dbReference type="ARBA" id="ARBA00022989"/>
    </source>
</evidence>
<evidence type="ECO:0000313" key="14">
    <source>
        <dbReference type="Proteomes" id="UP001239994"/>
    </source>
</evidence>
<dbReference type="EMBL" id="JAROKS010000020">
    <property type="protein sequence ID" value="KAK1791182.1"/>
    <property type="molecule type" value="Genomic_DNA"/>
</dbReference>
<evidence type="ECO:0000256" key="11">
    <source>
        <dbReference type="SAM" id="SignalP"/>
    </source>
</evidence>
<feature type="transmembrane region" description="Helical" evidence="10">
    <location>
        <begin position="351"/>
        <end position="371"/>
    </location>
</feature>
<name>A0AAD8Z2A1_9TELE</name>
<keyword evidence="11" id="KW-0732">Signal</keyword>
<comment type="caution">
    <text evidence="13">The sequence shown here is derived from an EMBL/GenBank/DDBJ whole genome shotgun (WGS) entry which is preliminary data.</text>
</comment>
<dbReference type="GO" id="GO:0042310">
    <property type="term" value="P:vasoconstriction"/>
    <property type="evidence" value="ECO:0007669"/>
    <property type="project" value="InterPro"/>
</dbReference>
<feature type="transmembrane region" description="Helical" evidence="10">
    <location>
        <begin position="303"/>
        <end position="324"/>
    </location>
</feature>
<feature type="transmembrane region" description="Helical" evidence="10">
    <location>
        <begin position="240"/>
        <end position="265"/>
    </location>
</feature>
<dbReference type="PROSITE" id="PS50262">
    <property type="entry name" value="G_PROTEIN_RECEP_F1_2"/>
    <property type="match status" value="1"/>
</dbReference>
<comment type="similarity">
    <text evidence="9">Belongs to the G-protein coupled receptor 1 family.</text>
</comment>
<evidence type="ECO:0000256" key="9">
    <source>
        <dbReference type="RuleBase" id="RU000688"/>
    </source>
</evidence>
<accession>A0AAD8Z2A1</accession>
<keyword evidence="2" id="KW-1003">Cell membrane</keyword>
<evidence type="ECO:0000256" key="5">
    <source>
        <dbReference type="ARBA" id="ARBA00023040"/>
    </source>
</evidence>
<evidence type="ECO:0000256" key="7">
    <source>
        <dbReference type="ARBA" id="ARBA00023170"/>
    </source>
</evidence>
<evidence type="ECO:0000256" key="6">
    <source>
        <dbReference type="ARBA" id="ARBA00023136"/>
    </source>
</evidence>
<dbReference type="InterPro" id="IPR000276">
    <property type="entry name" value="GPCR_Rhodpsn"/>
</dbReference>
<keyword evidence="4 10" id="KW-1133">Transmembrane helix</keyword>
<comment type="subcellular location">
    <subcellularLocation>
        <location evidence="1">Cell membrane</location>
        <topology evidence="1">Multi-pass membrane protein</topology>
    </subcellularLocation>
</comment>
<feature type="chain" id="PRO_5042134555" description="G-protein coupled receptors family 1 profile domain-containing protein" evidence="11">
    <location>
        <begin position="21"/>
        <end position="428"/>
    </location>
</feature>